<evidence type="ECO:0000256" key="8">
    <source>
        <dbReference type="ARBA" id="ARBA00023054"/>
    </source>
</evidence>
<evidence type="ECO:0000259" key="16">
    <source>
        <dbReference type="PROSITE" id="PS50102"/>
    </source>
</evidence>
<dbReference type="GO" id="GO:0016567">
    <property type="term" value="P:protein ubiquitination"/>
    <property type="evidence" value="ECO:0007669"/>
    <property type="project" value="TreeGrafter"/>
</dbReference>
<evidence type="ECO:0000256" key="1">
    <source>
        <dbReference type="ARBA" id="ARBA00004123"/>
    </source>
</evidence>
<dbReference type="GO" id="GO:0030015">
    <property type="term" value="C:CCR4-NOT core complex"/>
    <property type="evidence" value="ECO:0007669"/>
    <property type="project" value="UniProtKB-ARBA"/>
</dbReference>
<evidence type="ECO:0000256" key="6">
    <source>
        <dbReference type="ARBA" id="ARBA00022884"/>
    </source>
</evidence>
<evidence type="ECO:0000256" key="9">
    <source>
        <dbReference type="ARBA" id="ARBA00023163"/>
    </source>
</evidence>
<feature type="region of interest" description="Disordered" evidence="14">
    <location>
        <begin position="703"/>
        <end position="768"/>
    </location>
</feature>
<reference evidence="18" key="1">
    <citation type="journal article" date="2020" name="Stud. Mycol.">
        <title>101 Dothideomycetes genomes: a test case for predicting lifestyles and emergence of pathogens.</title>
        <authorList>
            <person name="Haridas S."/>
            <person name="Albert R."/>
            <person name="Binder M."/>
            <person name="Bloem J."/>
            <person name="Labutti K."/>
            <person name="Salamov A."/>
            <person name="Andreopoulos B."/>
            <person name="Baker S."/>
            <person name="Barry K."/>
            <person name="Bills G."/>
            <person name="Bluhm B."/>
            <person name="Cannon C."/>
            <person name="Castanera R."/>
            <person name="Culley D."/>
            <person name="Daum C."/>
            <person name="Ezra D."/>
            <person name="Gonzalez J."/>
            <person name="Henrissat B."/>
            <person name="Kuo A."/>
            <person name="Liang C."/>
            <person name="Lipzen A."/>
            <person name="Lutzoni F."/>
            <person name="Magnuson J."/>
            <person name="Mondo S."/>
            <person name="Nolan M."/>
            <person name="Ohm R."/>
            <person name="Pangilinan J."/>
            <person name="Park H.-J."/>
            <person name="Ramirez L."/>
            <person name="Alfaro M."/>
            <person name="Sun H."/>
            <person name="Tritt A."/>
            <person name="Yoshinaga Y."/>
            <person name="Zwiers L.-H."/>
            <person name="Turgeon B."/>
            <person name="Goodwin S."/>
            <person name="Spatafora J."/>
            <person name="Crous P."/>
            <person name="Grigoriev I."/>
        </authorList>
    </citation>
    <scope>NUCLEOTIDE SEQUENCE</scope>
    <source>
        <strain evidence="18">ATCC 74209</strain>
    </source>
</reference>
<feature type="zinc finger region" description="C3H1-type" evidence="12">
    <location>
        <begin position="206"/>
        <end position="233"/>
    </location>
</feature>
<dbReference type="GO" id="GO:0061630">
    <property type="term" value="F:ubiquitin protein ligase activity"/>
    <property type="evidence" value="ECO:0007669"/>
    <property type="project" value="UniProtKB-ARBA"/>
</dbReference>
<comment type="caution">
    <text evidence="18">The sequence shown here is derived from an EMBL/GenBank/DDBJ whole genome shotgun (WGS) entry which is preliminary data.</text>
</comment>
<feature type="domain" description="RRM" evidence="16">
    <location>
        <begin position="123"/>
        <end position="209"/>
    </location>
</feature>
<keyword evidence="9" id="KW-0804">Transcription</keyword>
<dbReference type="CDD" id="cd16618">
    <property type="entry name" value="mRING-HC-C4C4_CNOT4"/>
    <property type="match status" value="1"/>
</dbReference>
<dbReference type="Pfam" id="PF00076">
    <property type="entry name" value="RRM_1"/>
    <property type="match status" value="1"/>
</dbReference>
<dbReference type="InterPro" id="IPR012677">
    <property type="entry name" value="Nucleotide-bd_a/b_plait_sf"/>
</dbReference>
<dbReference type="InterPro" id="IPR035979">
    <property type="entry name" value="RBD_domain_sf"/>
</dbReference>
<dbReference type="Gene3D" id="3.30.40.10">
    <property type="entry name" value="Zinc/RING finger domain, C3HC4 (zinc finger)"/>
    <property type="match status" value="1"/>
</dbReference>
<feature type="compositionally biased region" description="Low complexity" evidence="14">
    <location>
        <begin position="277"/>
        <end position="286"/>
    </location>
</feature>
<dbReference type="InterPro" id="IPR013083">
    <property type="entry name" value="Znf_RING/FYVE/PHD"/>
</dbReference>
<protein>
    <recommendedName>
        <fullName evidence="20">RING-type domain-containing protein</fullName>
    </recommendedName>
</protein>
<dbReference type="InterPro" id="IPR034261">
    <property type="entry name" value="CNOT4_RRM"/>
</dbReference>
<sequence>MSRIQQDQFVDDEEEECCPLCVEEFDLSDKNFRPCPCGYQICQFCFNNIKTTMNGLCPACRRPYSESTIEFKGITPEELAKYKQQIAQKAKKHAALRQKEAQKAEADSLSRKHLAGLRVVQKNLVYVTGLTPTIREDRLLETLRGNDYFGQYGKIIKIVVSKAKENAQHQQSVGVYVTFARKEDAAACIAAVDGSQNGDRTLRAQYGTTKYCSAYLRGEQCNNRNCMFLHEPGEENDSFTRQDLSSMNVISTQQPAQAYAPHSAAQPLQPQPPPQRGPAVAAAAAPMTRQDSNDAHSPTHSGPDVPALPATANWGSKATQGRRSSRSTNASTSSPMVTNAVPVTQATEPTKVEPEPPKKKGKDKEKPSKPAAPQRAAPQPAPAARPETPRVPYFDSIVKTILSPDFKFSFSSAGLSAEELDAIMNFPQLLDPSLAAKRRVVKDKEKELVRQREAEAQAQAEVQASLQAASTTEREETIETPGGGSLQLGGEPEERHEVGLGHGAQHAIAPPGQPFLSGQASGLGEDFGGINGRGLTTQQQQLLLSSFKSATPQSAGLLSNFQSTQGQQNHGQTGNIPGHARNASRFSFANDSSSASASVQPVANQKLMNQQSSMMPKHTSQFNQLSQHQPMAGQFYTSGVQGPPPGLKATGTPPVSGGGMFGQGHGFATGGLGYGANAAASRNTTDLYDMMRNGARVTEPKRESMFPPFLSNPHPTASAPAPTPGLLNFPYGPSPGAYQDSGSQKSKKKGKKHRHANTSSSGGGVVDVSDPSILQARLHQGGNMVGQGLYAGQGQGGYLYNNNNYGGSTGRW</sequence>
<evidence type="ECO:0000256" key="7">
    <source>
        <dbReference type="ARBA" id="ARBA00023015"/>
    </source>
</evidence>
<dbReference type="PROSITE" id="PS50103">
    <property type="entry name" value="ZF_C3H1"/>
    <property type="match status" value="1"/>
</dbReference>
<dbReference type="CDD" id="cd12438">
    <property type="entry name" value="RRM_CNOT4"/>
    <property type="match status" value="1"/>
</dbReference>
<keyword evidence="6 11" id="KW-0694">RNA-binding</keyword>
<dbReference type="Proteomes" id="UP000799536">
    <property type="component" value="Unassembled WGS sequence"/>
</dbReference>
<feature type="region of interest" description="Disordered" evidence="14">
    <location>
        <begin position="564"/>
        <end position="583"/>
    </location>
</feature>
<evidence type="ECO:0000259" key="15">
    <source>
        <dbReference type="PROSITE" id="PS50089"/>
    </source>
</evidence>
<dbReference type="FunFam" id="3.30.40.10:FF:000006">
    <property type="entry name" value="CCR4-NOT transcription complex subunit 4"/>
    <property type="match status" value="1"/>
</dbReference>
<feature type="compositionally biased region" description="Polar residues" evidence="14">
    <location>
        <begin position="335"/>
        <end position="347"/>
    </location>
</feature>
<feature type="coiled-coil region" evidence="13">
    <location>
        <begin position="434"/>
        <end position="461"/>
    </location>
</feature>
<evidence type="ECO:0000256" key="3">
    <source>
        <dbReference type="ARBA" id="ARBA00022723"/>
    </source>
</evidence>
<keyword evidence="3 12" id="KW-0479">Metal-binding</keyword>
<evidence type="ECO:0008006" key="20">
    <source>
        <dbReference type="Google" id="ProtNLM"/>
    </source>
</evidence>
<dbReference type="SUPFAM" id="SSF54928">
    <property type="entry name" value="RNA-binding domain, RBD"/>
    <property type="match status" value="1"/>
</dbReference>
<evidence type="ECO:0000313" key="18">
    <source>
        <dbReference type="EMBL" id="KAF2203568.1"/>
    </source>
</evidence>
<evidence type="ECO:0000256" key="10">
    <source>
        <dbReference type="ARBA" id="ARBA00023242"/>
    </source>
</evidence>
<feature type="coiled-coil region" evidence="13">
    <location>
        <begin position="79"/>
        <end position="112"/>
    </location>
</feature>
<dbReference type="InterPro" id="IPR039515">
    <property type="entry name" value="NOT4_mRING-HC-C4C4"/>
</dbReference>
<dbReference type="GO" id="GO:0003723">
    <property type="term" value="F:RNA binding"/>
    <property type="evidence" value="ECO:0007669"/>
    <property type="project" value="UniProtKB-UniRule"/>
</dbReference>
<dbReference type="PROSITE" id="PS50102">
    <property type="entry name" value="RRM"/>
    <property type="match status" value="1"/>
</dbReference>
<dbReference type="GO" id="GO:0051254">
    <property type="term" value="P:positive regulation of RNA metabolic process"/>
    <property type="evidence" value="ECO:0007669"/>
    <property type="project" value="UniProtKB-ARBA"/>
</dbReference>
<dbReference type="AlphaFoldDB" id="A0A9P4JPW5"/>
<dbReference type="SUPFAM" id="SSF57850">
    <property type="entry name" value="RING/U-box"/>
    <property type="match status" value="1"/>
</dbReference>
<keyword evidence="7" id="KW-0805">Transcription regulation</keyword>
<evidence type="ECO:0000256" key="11">
    <source>
        <dbReference type="PROSITE-ProRule" id="PRU00176"/>
    </source>
</evidence>
<feature type="compositionally biased region" description="Basic residues" evidence="14">
    <location>
        <begin position="745"/>
        <end position="756"/>
    </location>
</feature>
<dbReference type="PROSITE" id="PS50089">
    <property type="entry name" value="ZF_RING_2"/>
    <property type="match status" value="1"/>
</dbReference>
<keyword evidence="2" id="KW-0678">Repressor</keyword>
<dbReference type="GO" id="GO:0000956">
    <property type="term" value="P:nuclear-transcribed mRNA catabolic process"/>
    <property type="evidence" value="ECO:0007669"/>
    <property type="project" value="UniProtKB-ARBA"/>
</dbReference>
<evidence type="ECO:0000256" key="14">
    <source>
        <dbReference type="SAM" id="MobiDB-lite"/>
    </source>
</evidence>
<keyword evidence="5 12" id="KW-0862">Zinc</keyword>
<keyword evidence="10" id="KW-0539">Nucleus</keyword>
<proteinExistence type="predicted"/>
<feature type="domain" description="C3H1-type" evidence="17">
    <location>
        <begin position="206"/>
        <end position="233"/>
    </location>
</feature>
<dbReference type="PANTHER" id="PTHR12603:SF0">
    <property type="entry name" value="CCR4-NOT TRANSCRIPTION COMPLEX SUBUNIT 4"/>
    <property type="match status" value="1"/>
</dbReference>
<feature type="region of interest" description="Disordered" evidence="14">
    <location>
        <begin position="254"/>
        <end position="389"/>
    </location>
</feature>
<organism evidence="18 19">
    <name type="scientific">Delitschia confertaspora ATCC 74209</name>
    <dbReference type="NCBI Taxonomy" id="1513339"/>
    <lineage>
        <taxon>Eukaryota</taxon>
        <taxon>Fungi</taxon>
        <taxon>Dikarya</taxon>
        <taxon>Ascomycota</taxon>
        <taxon>Pezizomycotina</taxon>
        <taxon>Dothideomycetes</taxon>
        <taxon>Pleosporomycetidae</taxon>
        <taxon>Pleosporales</taxon>
        <taxon>Delitschiaceae</taxon>
        <taxon>Delitschia</taxon>
    </lineage>
</organism>
<feature type="compositionally biased region" description="Low complexity" evidence="14">
    <location>
        <begin position="564"/>
        <end position="575"/>
    </location>
</feature>
<feature type="compositionally biased region" description="Basic and acidic residues" evidence="14">
    <location>
        <begin position="350"/>
        <end position="368"/>
    </location>
</feature>
<feature type="compositionally biased region" description="Low complexity" evidence="14">
    <location>
        <begin position="369"/>
        <end position="386"/>
    </location>
</feature>
<dbReference type="SMART" id="SM00361">
    <property type="entry name" value="RRM_1"/>
    <property type="match status" value="1"/>
</dbReference>
<dbReference type="PANTHER" id="PTHR12603">
    <property type="entry name" value="CCR4-NOT TRANSCRIPTION COMPLEX RELATED"/>
    <property type="match status" value="1"/>
</dbReference>
<keyword evidence="19" id="KW-1185">Reference proteome</keyword>
<dbReference type="Pfam" id="PF14570">
    <property type="entry name" value="zf-RING_4"/>
    <property type="match status" value="1"/>
</dbReference>
<dbReference type="FunFam" id="3.30.70.330:FF:000257">
    <property type="entry name" value="CCR4-NOT core complex subunit Not4"/>
    <property type="match status" value="1"/>
</dbReference>
<dbReference type="InterPro" id="IPR001841">
    <property type="entry name" value="Znf_RING"/>
</dbReference>
<keyword evidence="8 13" id="KW-0175">Coiled coil</keyword>
<dbReference type="InterPro" id="IPR039780">
    <property type="entry name" value="Mot2"/>
</dbReference>
<evidence type="ECO:0000259" key="17">
    <source>
        <dbReference type="PROSITE" id="PS50103"/>
    </source>
</evidence>
<dbReference type="InterPro" id="IPR003954">
    <property type="entry name" value="RRM_euk-type"/>
</dbReference>
<evidence type="ECO:0000313" key="19">
    <source>
        <dbReference type="Proteomes" id="UP000799536"/>
    </source>
</evidence>
<feature type="region of interest" description="Disordered" evidence="14">
    <location>
        <begin position="465"/>
        <end position="492"/>
    </location>
</feature>
<dbReference type="EMBL" id="ML993899">
    <property type="protein sequence ID" value="KAF2203568.1"/>
    <property type="molecule type" value="Genomic_DNA"/>
</dbReference>
<evidence type="ECO:0000256" key="12">
    <source>
        <dbReference type="PROSITE-ProRule" id="PRU00723"/>
    </source>
</evidence>
<dbReference type="InterPro" id="IPR000571">
    <property type="entry name" value="Znf_CCCH"/>
</dbReference>
<dbReference type="GO" id="GO:0008270">
    <property type="term" value="F:zinc ion binding"/>
    <property type="evidence" value="ECO:0007669"/>
    <property type="project" value="UniProtKB-KW"/>
</dbReference>
<name>A0A9P4JPW5_9PLEO</name>
<dbReference type="InterPro" id="IPR000504">
    <property type="entry name" value="RRM_dom"/>
</dbReference>
<comment type="subcellular location">
    <subcellularLocation>
        <location evidence="1">Nucleus</location>
    </subcellularLocation>
</comment>
<dbReference type="GO" id="GO:0005634">
    <property type="term" value="C:nucleus"/>
    <property type="evidence" value="ECO:0007669"/>
    <property type="project" value="UniProtKB-SubCell"/>
</dbReference>
<evidence type="ECO:0000256" key="13">
    <source>
        <dbReference type="SAM" id="Coils"/>
    </source>
</evidence>
<evidence type="ECO:0000256" key="5">
    <source>
        <dbReference type="ARBA" id="ARBA00022833"/>
    </source>
</evidence>
<gene>
    <name evidence="18" type="ORF">GQ43DRAFT_438687</name>
</gene>
<keyword evidence="4 12" id="KW-0863">Zinc-finger</keyword>
<feature type="domain" description="RING-type" evidence="15">
    <location>
        <begin position="18"/>
        <end position="61"/>
    </location>
</feature>
<accession>A0A9P4JPW5</accession>
<evidence type="ECO:0000256" key="2">
    <source>
        <dbReference type="ARBA" id="ARBA00022491"/>
    </source>
</evidence>
<evidence type="ECO:0000256" key="4">
    <source>
        <dbReference type="ARBA" id="ARBA00022771"/>
    </source>
</evidence>
<dbReference type="Gene3D" id="3.30.70.330">
    <property type="match status" value="1"/>
</dbReference>
<dbReference type="GO" id="GO:0010557">
    <property type="term" value="P:positive regulation of macromolecule biosynthetic process"/>
    <property type="evidence" value="ECO:0007669"/>
    <property type="project" value="UniProtKB-ARBA"/>
</dbReference>
<dbReference type="OrthoDB" id="1923159at2759"/>